<reference evidence="2 3" key="1">
    <citation type="submission" date="2020-07" db="EMBL/GenBank/DDBJ databases">
        <title>Sequencing the genomes of 1000 actinobacteria strains.</title>
        <authorList>
            <person name="Klenk H.-P."/>
        </authorList>
    </citation>
    <scope>NUCLEOTIDE SEQUENCE [LARGE SCALE GENOMIC DNA]</scope>
    <source>
        <strain evidence="2 3">DSM 44121</strain>
    </source>
</reference>
<dbReference type="SUPFAM" id="SSF54427">
    <property type="entry name" value="NTF2-like"/>
    <property type="match status" value="1"/>
</dbReference>
<comment type="caution">
    <text evidence="2">The sequence shown here is derived from an EMBL/GenBank/DDBJ whole genome shotgun (WGS) entry which is preliminary data.</text>
</comment>
<evidence type="ECO:0000259" key="1">
    <source>
        <dbReference type="Pfam" id="PF12680"/>
    </source>
</evidence>
<gene>
    <name evidence="2" type="ORF">FHX71_000590</name>
</gene>
<evidence type="ECO:0000313" key="2">
    <source>
        <dbReference type="EMBL" id="MBA8806648.1"/>
    </source>
</evidence>
<dbReference type="Gene3D" id="3.10.450.50">
    <property type="match status" value="1"/>
</dbReference>
<dbReference type="InterPro" id="IPR032710">
    <property type="entry name" value="NTF2-like_dom_sf"/>
</dbReference>
<dbReference type="AlphaFoldDB" id="A0A7W3J5K0"/>
<feature type="domain" description="SnoaL-like" evidence="1">
    <location>
        <begin position="12"/>
        <end position="108"/>
    </location>
</feature>
<organism evidence="2 3">
    <name type="scientific">Promicromonospora sukumoe</name>
    <dbReference type="NCBI Taxonomy" id="88382"/>
    <lineage>
        <taxon>Bacteria</taxon>
        <taxon>Bacillati</taxon>
        <taxon>Actinomycetota</taxon>
        <taxon>Actinomycetes</taxon>
        <taxon>Micrococcales</taxon>
        <taxon>Promicromonosporaceae</taxon>
        <taxon>Promicromonospora</taxon>
    </lineage>
</organism>
<dbReference type="Proteomes" id="UP000540568">
    <property type="component" value="Unassembled WGS sequence"/>
</dbReference>
<protein>
    <recommendedName>
        <fullName evidence="1">SnoaL-like domain-containing protein</fullName>
    </recommendedName>
</protein>
<keyword evidence="3" id="KW-1185">Reference proteome</keyword>
<name>A0A7W3J5K0_9MICO</name>
<dbReference type="InterPro" id="IPR037401">
    <property type="entry name" value="SnoaL-like"/>
</dbReference>
<dbReference type="Pfam" id="PF12680">
    <property type="entry name" value="SnoaL_2"/>
    <property type="match status" value="1"/>
</dbReference>
<sequence length="126" mass="14122">MSALMSAREVMERLAEVIDGHRWDELPSLLDPAFTCRYVHTGETFDGATWVRLNAEYPGFEHFRLEDCVVEGDRAVGRAHVTGVVDGVVQHFEVATFITVRDGLIVEMTEVWTDVDQVAPEGTRVS</sequence>
<dbReference type="EMBL" id="JACGWV010000001">
    <property type="protein sequence ID" value="MBA8806648.1"/>
    <property type="molecule type" value="Genomic_DNA"/>
</dbReference>
<dbReference type="RefSeq" id="WP_182614349.1">
    <property type="nucleotide sequence ID" value="NZ_BAAATF010000002.1"/>
</dbReference>
<accession>A0A7W3J5K0</accession>
<proteinExistence type="predicted"/>
<evidence type="ECO:0000313" key="3">
    <source>
        <dbReference type="Proteomes" id="UP000540568"/>
    </source>
</evidence>